<feature type="domain" description="JmjC" evidence="1">
    <location>
        <begin position="186"/>
        <end position="361"/>
    </location>
</feature>
<organism evidence="2 3">
    <name type="scientific">Pseudocercospora musae</name>
    <dbReference type="NCBI Taxonomy" id="113226"/>
    <lineage>
        <taxon>Eukaryota</taxon>
        <taxon>Fungi</taxon>
        <taxon>Dikarya</taxon>
        <taxon>Ascomycota</taxon>
        <taxon>Pezizomycotina</taxon>
        <taxon>Dothideomycetes</taxon>
        <taxon>Dothideomycetidae</taxon>
        <taxon>Mycosphaerellales</taxon>
        <taxon>Mycosphaerellaceae</taxon>
        <taxon>Pseudocercospora</taxon>
    </lineage>
</organism>
<name>A0A139IE83_9PEZI</name>
<dbReference type="PANTHER" id="PTHR12461:SF105">
    <property type="entry name" value="HYPOXIA-INDUCIBLE FACTOR 1-ALPHA INHIBITOR"/>
    <property type="match status" value="1"/>
</dbReference>
<dbReference type="Gene3D" id="2.60.120.650">
    <property type="entry name" value="Cupin"/>
    <property type="match status" value="1"/>
</dbReference>
<keyword evidence="3" id="KW-1185">Reference proteome</keyword>
<dbReference type="STRING" id="113226.A0A139IE83"/>
<dbReference type="PROSITE" id="PS51184">
    <property type="entry name" value="JMJC"/>
    <property type="match status" value="1"/>
</dbReference>
<evidence type="ECO:0000313" key="2">
    <source>
        <dbReference type="EMBL" id="KXT12979.1"/>
    </source>
</evidence>
<proteinExistence type="predicted"/>
<comment type="caution">
    <text evidence="2">The sequence shown here is derived from an EMBL/GenBank/DDBJ whole genome shotgun (WGS) entry which is preliminary data.</text>
</comment>
<sequence>MFLKFCATNFGTDCASSTIMKHSIHDSTHTLVTAQHILSLPMPRSRVLSAAQAQCRHYTSISTPKAVATLHDAALFTFQRDAFEPATPALLPRGTFIEMPAVKKWFLKDAKNNLTLNTTYLAKWGSTIVPLEISNDNDFTRIEQSFSFFLECVKASSSHFKPHHNRYFSSYVPGARAVRRTSKSNHFFTSASNTTTTPTAHVYLAQAPLAGLPRAFVNDVPTPEIVLKAGRGDVYDSSIWLGRAPTYTPLHRDPNPNLFVQLAGQKVVRLFNPSVGHGIFAKVQELIGGSASATMRGEEMMAGQEKKALEAEVWHETTSHHDDCFEIYLRAGDALFIPKGWWHSIKGRGNDMTGSVNWWFR</sequence>
<dbReference type="InterPro" id="IPR003347">
    <property type="entry name" value="JmjC_dom"/>
</dbReference>
<dbReference type="Proteomes" id="UP000073492">
    <property type="component" value="Unassembled WGS sequence"/>
</dbReference>
<dbReference type="Pfam" id="PF13621">
    <property type="entry name" value="Cupin_8"/>
    <property type="match status" value="1"/>
</dbReference>
<reference evidence="2 3" key="1">
    <citation type="submission" date="2015-07" db="EMBL/GenBank/DDBJ databases">
        <title>Comparative genomics of the Sigatoka disease complex on banana suggests a link between parallel evolutionary changes in Pseudocercospora fijiensis and Pseudocercospora eumusae and increased virulence on the banana host.</title>
        <authorList>
            <person name="Chang T.-C."/>
            <person name="Salvucci A."/>
            <person name="Crous P.W."/>
            <person name="Stergiopoulos I."/>
        </authorList>
    </citation>
    <scope>NUCLEOTIDE SEQUENCE [LARGE SCALE GENOMIC DNA]</scope>
    <source>
        <strain evidence="2 3">CBS 116634</strain>
    </source>
</reference>
<accession>A0A139IE83</accession>
<dbReference type="SUPFAM" id="SSF51197">
    <property type="entry name" value="Clavaminate synthase-like"/>
    <property type="match status" value="1"/>
</dbReference>
<dbReference type="InterPro" id="IPR041667">
    <property type="entry name" value="Cupin_8"/>
</dbReference>
<gene>
    <name evidence="2" type="ORF">AC579_3156</name>
</gene>
<evidence type="ECO:0000259" key="1">
    <source>
        <dbReference type="PROSITE" id="PS51184"/>
    </source>
</evidence>
<protein>
    <recommendedName>
        <fullName evidence="1">JmjC domain-containing protein</fullName>
    </recommendedName>
</protein>
<dbReference type="AlphaFoldDB" id="A0A139IE83"/>
<dbReference type="OrthoDB" id="263283at2759"/>
<evidence type="ECO:0000313" key="3">
    <source>
        <dbReference type="Proteomes" id="UP000073492"/>
    </source>
</evidence>
<dbReference type="EMBL" id="LFZO01000133">
    <property type="protein sequence ID" value="KXT12979.1"/>
    <property type="molecule type" value="Genomic_DNA"/>
</dbReference>
<dbReference type="PANTHER" id="PTHR12461">
    <property type="entry name" value="HYPOXIA-INDUCIBLE FACTOR 1 ALPHA INHIBITOR-RELATED"/>
    <property type="match status" value="1"/>
</dbReference>